<protein>
    <submittedName>
        <fullName evidence="3">Uncharacterized protein</fullName>
    </submittedName>
</protein>
<evidence type="ECO:0000313" key="4">
    <source>
        <dbReference type="Proteomes" id="UP000230208"/>
    </source>
</evidence>
<keyword evidence="2" id="KW-1133">Transmembrane helix</keyword>
<dbReference type="AlphaFoldDB" id="A0A2H0R582"/>
<proteinExistence type="predicted"/>
<feature type="coiled-coil region" evidence="1">
    <location>
        <begin position="5"/>
        <end position="32"/>
    </location>
</feature>
<organism evidence="3 4">
    <name type="scientific">Candidatus Yanofskybacteria bacterium CG10_big_fil_rev_8_21_14_0_10_37_15</name>
    <dbReference type="NCBI Taxonomy" id="1975097"/>
    <lineage>
        <taxon>Bacteria</taxon>
        <taxon>Candidatus Yanofskyibacteriota</taxon>
    </lineage>
</organism>
<evidence type="ECO:0000256" key="1">
    <source>
        <dbReference type="SAM" id="Coils"/>
    </source>
</evidence>
<feature type="transmembrane region" description="Helical" evidence="2">
    <location>
        <begin position="35"/>
        <end position="53"/>
    </location>
</feature>
<reference evidence="3 4" key="1">
    <citation type="submission" date="2017-09" db="EMBL/GenBank/DDBJ databases">
        <title>Depth-based differentiation of microbial function through sediment-hosted aquifers and enrichment of novel symbionts in the deep terrestrial subsurface.</title>
        <authorList>
            <person name="Probst A.J."/>
            <person name="Ladd B."/>
            <person name="Jarett J.K."/>
            <person name="Geller-Mcgrath D.E."/>
            <person name="Sieber C.M."/>
            <person name="Emerson J.B."/>
            <person name="Anantharaman K."/>
            <person name="Thomas B.C."/>
            <person name="Malmstrom R."/>
            <person name="Stieglmeier M."/>
            <person name="Klingl A."/>
            <person name="Woyke T."/>
            <person name="Ryan C.M."/>
            <person name="Banfield J.F."/>
        </authorList>
    </citation>
    <scope>NUCLEOTIDE SEQUENCE [LARGE SCALE GENOMIC DNA]</scope>
    <source>
        <strain evidence="3">CG10_big_fil_rev_8_21_14_0_10_37_15</strain>
    </source>
</reference>
<evidence type="ECO:0000256" key="2">
    <source>
        <dbReference type="SAM" id="Phobius"/>
    </source>
</evidence>
<accession>A0A2H0R582</accession>
<evidence type="ECO:0000313" key="3">
    <source>
        <dbReference type="EMBL" id="PIR41681.1"/>
    </source>
</evidence>
<gene>
    <name evidence="3" type="ORF">COV30_02460</name>
</gene>
<comment type="caution">
    <text evidence="3">The sequence shown here is derived from an EMBL/GenBank/DDBJ whole genome shotgun (WGS) entry which is preliminary data.</text>
</comment>
<keyword evidence="2" id="KW-0472">Membrane</keyword>
<dbReference type="EMBL" id="PCXP01000030">
    <property type="protein sequence ID" value="PIR41681.1"/>
    <property type="molecule type" value="Genomic_DNA"/>
</dbReference>
<keyword evidence="2" id="KW-0812">Transmembrane</keyword>
<dbReference type="Proteomes" id="UP000230208">
    <property type="component" value="Unassembled WGS sequence"/>
</dbReference>
<keyword evidence="1" id="KW-0175">Coiled coil</keyword>
<name>A0A2H0R582_9BACT</name>
<sequence length="109" mass="12627">MKLDKKNIRKIKNATKEELAKLQEEYETLLKDVRGMSPAGLLVIAAAGVAVILFFRNNFLDFIGLVMILYPLYIFIQRGAHRKGYFEGYYDLMTKINKRSEHENPENSN</sequence>
<feature type="transmembrane region" description="Helical" evidence="2">
    <location>
        <begin position="59"/>
        <end position="76"/>
    </location>
</feature>